<gene>
    <name evidence="1" type="ORF">Mp_1g24040</name>
</gene>
<accession>A0AAF6ATP3</accession>
<evidence type="ECO:0000313" key="1">
    <source>
        <dbReference type="EMBL" id="BBM99813.1"/>
    </source>
</evidence>
<dbReference type="AlphaFoldDB" id="A0AAF6ATP3"/>
<dbReference type="Proteomes" id="UP001162541">
    <property type="component" value="Chromosome 1"/>
</dbReference>
<evidence type="ECO:0000313" key="2">
    <source>
        <dbReference type="Proteomes" id="UP001162541"/>
    </source>
</evidence>
<organism evidence="1 2">
    <name type="scientific">Marchantia polymorpha subsp. ruderalis</name>
    <dbReference type="NCBI Taxonomy" id="1480154"/>
    <lineage>
        <taxon>Eukaryota</taxon>
        <taxon>Viridiplantae</taxon>
        <taxon>Streptophyta</taxon>
        <taxon>Embryophyta</taxon>
        <taxon>Marchantiophyta</taxon>
        <taxon>Marchantiopsida</taxon>
        <taxon>Marchantiidae</taxon>
        <taxon>Marchantiales</taxon>
        <taxon>Marchantiaceae</taxon>
        <taxon>Marchantia</taxon>
    </lineage>
</organism>
<protein>
    <submittedName>
        <fullName evidence="1">Uncharacterized protein</fullName>
    </submittedName>
</protein>
<reference evidence="2" key="1">
    <citation type="journal article" date="2020" name="Curr. Biol.">
        <title>Chromatin organization in early land plants reveals an ancestral association between H3K27me3, transposons, and constitutive heterochromatin.</title>
        <authorList>
            <person name="Montgomery S.A."/>
            <person name="Tanizawa Y."/>
            <person name="Galik B."/>
            <person name="Wang N."/>
            <person name="Ito T."/>
            <person name="Mochizuki T."/>
            <person name="Akimcheva S."/>
            <person name="Bowman J.L."/>
            <person name="Cognat V."/>
            <person name="Marechal-Drouard L."/>
            <person name="Ekker H."/>
            <person name="Hong S.F."/>
            <person name="Kohchi T."/>
            <person name="Lin S.S."/>
            <person name="Liu L.D."/>
            <person name="Nakamura Y."/>
            <person name="Valeeva L.R."/>
            <person name="Shakirov E.V."/>
            <person name="Shippen D.E."/>
            <person name="Wei W.L."/>
            <person name="Yagura M."/>
            <person name="Yamaoka S."/>
            <person name="Yamato K.T."/>
            <person name="Liu C."/>
            <person name="Berger F."/>
        </authorList>
    </citation>
    <scope>NUCLEOTIDE SEQUENCE [LARGE SCALE GENOMIC DNA]</scope>
    <source>
        <strain evidence="2">Tak-1</strain>
    </source>
</reference>
<name>A0AAF6ATP3_MARPO</name>
<proteinExistence type="predicted"/>
<dbReference type="EMBL" id="AP019866">
    <property type="protein sequence ID" value="BBM99813.1"/>
    <property type="molecule type" value="Genomic_DNA"/>
</dbReference>
<sequence length="62" mass="7065">MVLPFPQLTGSRLLWILYEDVSLDTVNLLSLGSSHVSCFVLKTCTLTRLFLLAAFRFGNFWI</sequence>